<feature type="region of interest" description="Disordered" evidence="1">
    <location>
        <begin position="181"/>
        <end position="211"/>
    </location>
</feature>
<organism evidence="2 3">
    <name type="scientific">Paenibacillus dendrobii</name>
    <dbReference type="NCBI Taxonomy" id="2691084"/>
    <lineage>
        <taxon>Bacteria</taxon>
        <taxon>Bacillati</taxon>
        <taxon>Bacillota</taxon>
        <taxon>Bacilli</taxon>
        <taxon>Bacillales</taxon>
        <taxon>Paenibacillaceae</taxon>
        <taxon>Paenibacillus</taxon>
    </lineage>
</organism>
<protein>
    <recommendedName>
        <fullName evidence="4">DNA helicase</fullName>
    </recommendedName>
</protein>
<keyword evidence="3" id="KW-1185">Reference proteome</keyword>
<dbReference type="RefSeq" id="WP_160497374.1">
    <property type="nucleotide sequence ID" value="NZ_WUBI01000001.1"/>
</dbReference>
<dbReference type="SUPFAM" id="SSF52540">
    <property type="entry name" value="P-loop containing nucleoside triphosphate hydrolases"/>
    <property type="match status" value="1"/>
</dbReference>
<sequence length="211" mass="23995">MTNQIIRDETSKELIIQGVAGSGNLHRIAFLLYRYKDTLTSSNVLILSPNKVFSDYISNVLPELGEKKIMEAGMEVLAAKELAGICRFQTFYEQVAELLEGQHTESAERIRYKARLELIQELDSFAEYAEMHFFEARDIVLENVFIAKEDMLKKYHSLEGTPVKPRLEKIASLICRQARSHDGESIPPAAAKKNQDGHQKYVQVPKRAQPV</sequence>
<proteinExistence type="predicted"/>
<comment type="caution">
    <text evidence="2">The sequence shown here is derived from an EMBL/GenBank/DDBJ whole genome shotgun (WGS) entry which is preliminary data.</text>
</comment>
<dbReference type="Proteomes" id="UP000460318">
    <property type="component" value="Unassembled WGS sequence"/>
</dbReference>
<name>A0A7X3LH60_9BACL</name>
<gene>
    <name evidence="2" type="ORF">GRF59_09710</name>
</gene>
<dbReference type="AlphaFoldDB" id="A0A7X3LH60"/>
<evidence type="ECO:0000313" key="2">
    <source>
        <dbReference type="EMBL" id="MWV43910.1"/>
    </source>
</evidence>
<evidence type="ECO:0000313" key="3">
    <source>
        <dbReference type="Proteomes" id="UP000460318"/>
    </source>
</evidence>
<evidence type="ECO:0008006" key="4">
    <source>
        <dbReference type="Google" id="ProtNLM"/>
    </source>
</evidence>
<reference evidence="2 3" key="1">
    <citation type="submission" date="2019-12" db="EMBL/GenBank/DDBJ databases">
        <title>Paenibacillus sp. nov., an endophytic bacterium isolated from the stem of Dendrobium.</title>
        <authorList>
            <person name="Zhao R."/>
        </authorList>
    </citation>
    <scope>NUCLEOTIDE SEQUENCE [LARGE SCALE GENOMIC DNA]</scope>
    <source>
        <strain evidence="2 3">HJL G12</strain>
    </source>
</reference>
<evidence type="ECO:0000256" key="1">
    <source>
        <dbReference type="SAM" id="MobiDB-lite"/>
    </source>
</evidence>
<dbReference type="EMBL" id="WUBI01000001">
    <property type="protein sequence ID" value="MWV43910.1"/>
    <property type="molecule type" value="Genomic_DNA"/>
</dbReference>
<accession>A0A7X3LH60</accession>
<dbReference type="InterPro" id="IPR027417">
    <property type="entry name" value="P-loop_NTPase"/>
</dbReference>